<gene>
    <name evidence="1" type="ORF">H9L14_13515</name>
</gene>
<accession>A0ABX6T9C2</accession>
<name>A0ABX6T9C2_9SPHN</name>
<sequence>MKPKSRRPSIAKTSDDPLRDWDEWLAQRGGRVSLEEVVASGNHLLFAGMLLKGFRKAARQAVFDRFELEAGKRGFSQTNPSTGSFFFMIDCVASAWRLTEEEKLALMGLESAADLQALRGQPFQDVSPETLERGAILLDIFIALNAILPREAADRWIRAPNKGPLFDGRSALVTMIEGACPRFGTSACTCGRRPPGIERDTRGSDVDGVPRCRTARLGCSKV</sequence>
<organism evidence="1 2">
    <name type="scientific">Sphingomonas sediminicola</name>
    <dbReference type="NCBI Taxonomy" id="386874"/>
    <lineage>
        <taxon>Bacteria</taxon>
        <taxon>Pseudomonadati</taxon>
        <taxon>Pseudomonadota</taxon>
        <taxon>Alphaproteobacteria</taxon>
        <taxon>Sphingomonadales</taxon>
        <taxon>Sphingomonadaceae</taxon>
        <taxon>Sphingomonas</taxon>
    </lineage>
</organism>
<dbReference type="EMBL" id="CP060782">
    <property type="protein sequence ID" value="QNP45552.1"/>
    <property type="molecule type" value="Genomic_DNA"/>
</dbReference>
<evidence type="ECO:0000313" key="1">
    <source>
        <dbReference type="EMBL" id="QNP45552.1"/>
    </source>
</evidence>
<protein>
    <recommendedName>
        <fullName evidence="3">DUF2384 domain-containing protein</fullName>
    </recommendedName>
</protein>
<proteinExistence type="predicted"/>
<reference evidence="1 2" key="1">
    <citation type="submission" date="2020-08" db="EMBL/GenBank/DDBJ databases">
        <title>Genome sequence of Sphingomonas sediminicola KACC 15039T.</title>
        <authorList>
            <person name="Hyun D.-W."/>
            <person name="Bae J.-W."/>
        </authorList>
    </citation>
    <scope>NUCLEOTIDE SEQUENCE [LARGE SCALE GENOMIC DNA]</scope>
    <source>
        <strain evidence="1 2">KACC 15039</strain>
    </source>
</reference>
<dbReference type="RefSeq" id="WP_187708507.1">
    <property type="nucleotide sequence ID" value="NZ_CP060782.1"/>
</dbReference>
<keyword evidence="2" id="KW-1185">Reference proteome</keyword>
<dbReference type="Proteomes" id="UP000516105">
    <property type="component" value="Chromosome"/>
</dbReference>
<evidence type="ECO:0008006" key="3">
    <source>
        <dbReference type="Google" id="ProtNLM"/>
    </source>
</evidence>
<evidence type="ECO:0000313" key="2">
    <source>
        <dbReference type="Proteomes" id="UP000516105"/>
    </source>
</evidence>